<dbReference type="InterPro" id="IPR029026">
    <property type="entry name" value="tRNA_m1G_MTases_N"/>
</dbReference>
<dbReference type="GO" id="GO:0008173">
    <property type="term" value="F:RNA methyltransferase activity"/>
    <property type="evidence" value="ECO:0007669"/>
    <property type="project" value="InterPro"/>
</dbReference>
<dbReference type="InterPro" id="IPR001537">
    <property type="entry name" value="SpoU_MeTrfase"/>
</dbReference>
<dbReference type="SUPFAM" id="SSF55315">
    <property type="entry name" value="L30e-like"/>
    <property type="match status" value="1"/>
</dbReference>
<comment type="caution">
    <text evidence="4">The sequence shown here is derived from an EMBL/GenBank/DDBJ whole genome shotgun (WGS) entry which is preliminary data.</text>
</comment>
<dbReference type="PANTHER" id="PTHR43191:SF12">
    <property type="entry name" value="RRNA METHYLASE"/>
    <property type="match status" value="1"/>
</dbReference>
<dbReference type="Proteomes" id="UP000316476">
    <property type="component" value="Unassembled WGS sequence"/>
</dbReference>
<evidence type="ECO:0000256" key="1">
    <source>
        <dbReference type="ARBA" id="ARBA00022603"/>
    </source>
</evidence>
<dbReference type="Gene3D" id="3.30.1330.30">
    <property type="match status" value="1"/>
</dbReference>
<dbReference type="InterPro" id="IPR029064">
    <property type="entry name" value="Ribosomal_eL30-like_sf"/>
</dbReference>
<evidence type="ECO:0000259" key="3">
    <source>
        <dbReference type="Pfam" id="PF00588"/>
    </source>
</evidence>
<dbReference type="GO" id="GO:0006396">
    <property type="term" value="P:RNA processing"/>
    <property type="evidence" value="ECO:0007669"/>
    <property type="project" value="InterPro"/>
</dbReference>
<dbReference type="RefSeq" id="WP_146416401.1">
    <property type="nucleotide sequence ID" value="NZ_SJPZ01000003.1"/>
</dbReference>
<dbReference type="AlphaFoldDB" id="A0A5C6FKD8"/>
<dbReference type="OrthoDB" id="9794400at2"/>
<keyword evidence="2 4" id="KW-0808">Transferase</keyword>
<dbReference type="InterPro" id="IPR029028">
    <property type="entry name" value="Alpha/beta_knot_MTases"/>
</dbReference>
<protein>
    <submittedName>
        <fullName evidence="4">23S rRNA (Guanosine-2'-O-)-methyltransferase RlmB</fullName>
        <ecNumber evidence="4">2.1.1.185</ecNumber>
    </submittedName>
</protein>
<name>A0A5C6FKD8_9PLAN</name>
<accession>A0A5C6FKD8</accession>
<dbReference type="EMBL" id="SJPZ01000003">
    <property type="protein sequence ID" value="TWU61068.1"/>
    <property type="molecule type" value="Genomic_DNA"/>
</dbReference>
<proteinExistence type="predicted"/>
<evidence type="ECO:0000313" key="5">
    <source>
        <dbReference type="Proteomes" id="UP000316476"/>
    </source>
</evidence>
<feature type="domain" description="tRNA/rRNA methyltransferase SpoU type" evidence="3">
    <location>
        <begin position="128"/>
        <end position="269"/>
    </location>
</feature>
<evidence type="ECO:0000313" key="4">
    <source>
        <dbReference type="EMBL" id="TWU61068.1"/>
    </source>
</evidence>
<organism evidence="4 5">
    <name type="scientific">Crateriforma conspicua</name>
    <dbReference type="NCBI Taxonomy" id="2527996"/>
    <lineage>
        <taxon>Bacteria</taxon>
        <taxon>Pseudomonadati</taxon>
        <taxon>Planctomycetota</taxon>
        <taxon>Planctomycetia</taxon>
        <taxon>Planctomycetales</taxon>
        <taxon>Planctomycetaceae</taxon>
        <taxon>Crateriforma</taxon>
    </lineage>
</organism>
<dbReference type="Gene3D" id="3.40.1280.10">
    <property type="match status" value="1"/>
</dbReference>
<dbReference type="GO" id="GO:0003723">
    <property type="term" value="F:RNA binding"/>
    <property type="evidence" value="ECO:0007669"/>
    <property type="project" value="InterPro"/>
</dbReference>
<dbReference type="GO" id="GO:0032259">
    <property type="term" value="P:methylation"/>
    <property type="evidence" value="ECO:0007669"/>
    <property type="project" value="UniProtKB-KW"/>
</dbReference>
<sequence>MSESTDPSHAPIRVNDWQDPRVAVFANLPRSGSDRRLHHDGVFVCEGRWVTHRMLDSDVNPVAVLAREDLAPEFVQAAGGRCPVYQMDKPVMDQLMGFEFHRGVIACGTRPAIPNAGDFDRIRGRGLVVLDQIHTAENVGMILRSCAAFGVQDVWIGGGTIDPLRRRVTRVSMGAVFAQQFFHTAALAEDLDRLRKKLDVTILATSLENTADSIRGYQVPDRRPQVLVLGNEAEGVAEQTQRIADRCLRIPMAPGVDSLNVAAAAAIFLQHLFGVD</sequence>
<evidence type="ECO:0000256" key="2">
    <source>
        <dbReference type="ARBA" id="ARBA00022679"/>
    </source>
</evidence>
<dbReference type="Pfam" id="PF00588">
    <property type="entry name" value="SpoU_methylase"/>
    <property type="match status" value="1"/>
</dbReference>
<dbReference type="SUPFAM" id="SSF75217">
    <property type="entry name" value="alpha/beta knot"/>
    <property type="match status" value="1"/>
</dbReference>
<keyword evidence="1 4" id="KW-0489">Methyltransferase</keyword>
<gene>
    <name evidence="4" type="primary">rlmB_2</name>
    <name evidence="4" type="ORF">V7x_53800</name>
</gene>
<dbReference type="InterPro" id="IPR051259">
    <property type="entry name" value="rRNA_Methyltransferase"/>
</dbReference>
<reference evidence="4 5" key="1">
    <citation type="submission" date="2019-02" db="EMBL/GenBank/DDBJ databases">
        <title>Deep-cultivation of Planctomycetes and their phenomic and genomic characterization uncovers novel biology.</title>
        <authorList>
            <person name="Wiegand S."/>
            <person name="Jogler M."/>
            <person name="Boedeker C."/>
            <person name="Pinto D."/>
            <person name="Vollmers J."/>
            <person name="Rivas-Marin E."/>
            <person name="Kohn T."/>
            <person name="Peeters S.H."/>
            <person name="Heuer A."/>
            <person name="Rast P."/>
            <person name="Oberbeckmann S."/>
            <person name="Bunk B."/>
            <person name="Jeske O."/>
            <person name="Meyerdierks A."/>
            <person name="Storesund J.E."/>
            <person name="Kallscheuer N."/>
            <person name="Luecker S."/>
            <person name="Lage O.M."/>
            <person name="Pohl T."/>
            <person name="Merkel B.J."/>
            <person name="Hornburger P."/>
            <person name="Mueller R.-W."/>
            <person name="Bruemmer F."/>
            <person name="Labrenz M."/>
            <person name="Spormann A.M."/>
            <person name="Op Den Camp H."/>
            <person name="Overmann J."/>
            <person name="Amann R."/>
            <person name="Jetten M.S.M."/>
            <person name="Mascher T."/>
            <person name="Medema M.H."/>
            <person name="Devos D.P."/>
            <person name="Kaster A.-K."/>
            <person name="Ovreas L."/>
            <person name="Rohde M."/>
            <person name="Galperin M.Y."/>
            <person name="Jogler C."/>
        </authorList>
    </citation>
    <scope>NUCLEOTIDE SEQUENCE [LARGE SCALE GENOMIC DNA]</scope>
    <source>
        <strain evidence="4 5">V7</strain>
    </source>
</reference>
<dbReference type="PANTHER" id="PTHR43191">
    <property type="entry name" value="RRNA METHYLTRANSFERASE 3"/>
    <property type="match status" value="1"/>
</dbReference>
<dbReference type="EC" id="2.1.1.185" evidence="4"/>
<dbReference type="CDD" id="cd18095">
    <property type="entry name" value="SpoU-like_rRNA-MTase"/>
    <property type="match status" value="1"/>
</dbReference>